<dbReference type="InterPro" id="IPR027359">
    <property type="entry name" value="Volt_channel_dom_sf"/>
</dbReference>
<evidence type="ECO:0000256" key="1">
    <source>
        <dbReference type="ARBA" id="ARBA00004141"/>
    </source>
</evidence>
<dbReference type="Pfam" id="PF00520">
    <property type="entry name" value="Ion_trans"/>
    <property type="match status" value="1"/>
</dbReference>
<evidence type="ECO:0000313" key="7">
    <source>
        <dbReference type="EMBL" id="CAE7422027.1"/>
    </source>
</evidence>
<protein>
    <recommendedName>
        <fullName evidence="6">Ion transport domain-containing protein</fullName>
    </recommendedName>
</protein>
<dbReference type="GO" id="GO:0016020">
    <property type="term" value="C:membrane"/>
    <property type="evidence" value="ECO:0007669"/>
    <property type="project" value="UniProtKB-SubCell"/>
</dbReference>
<keyword evidence="3" id="KW-1133">Transmembrane helix</keyword>
<dbReference type="Proteomes" id="UP000601435">
    <property type="component" value="Unassembled WGS sequence"/>
</dbReference>
<feature type="region of interest" description="Disordered" evidence="5">
    <location>
        <begin position="146"/>
        <end position="168"/>
    </location>
</feature>
<proteinExistence type="predicted"/>
<organism evidence="7 8">
    <name type="scientific">Symbiodinium necroappetens</name>
    <dbReference type="NCBI Taxonomy" id="1628268"/>
    <lineage>
        <taxon>Eukaryota</taxon>
        <taxon>Sar</taxon>
        <taxon>Alveolata</taxon>
        <taxon>Dinophyceae</taxon>
        <taxon>Suessiales</taxon>
        <taxon>Symbiodiniaceae</taxon>
        <taxon>Symbiodinium</taxon>
    </lineage>
</organism>
<dbReference type="AlphaFoldDB" id="A0A812R621"/>
<keyword evidence="8" id="KW-1185">Reference proteome</keyword>
<feature type="domain" description="Ion transport" evidence="6">
    <location>
        <begin position="234"/>
        <end position="323"/>
    </location>
</feature>
<evidence type="ECO:0000259" key="6">
    <source>
        <dbReference type="Pfam" id="PF00520"/>
    </source>
</evidence>
<keyword evidence="4" id="KW-0472">Membrane</keyword>
<evidence type="ECO:0000256" key="2">
    <source>
        <dbReference type="ARBA" id="ARBA00022692"/>
    </source>
</evidence>
<evidence type="ECO:0000256" key="3">
    <source>
        <dbReference type="ARBA" id="ARBA00022989"/>
    </source>
</evidence>
<dbReference type="EMBL" id="CAJNJA010018389">
    <property type="protein sequence ID" value="CAE7422027.1"/>
    <property type="molecule type" value="Genomic_DNA"/>
</dbReference>
<dbReference type="SUPFAM" id="SSF81324">
    <property type="entry name" value="Voltage-gated potassium channels"/>
    <property type="match status" value="1"/>
</dbReference>
<dbReference type="GO" id="GO:0005216">
    <property type="term" value="F:monoatomic ion channel activity"/>
    <property type="evidence" value="ECO:0007669"/>
    <property type="project" value="InterPro"/>
</dbReference>
<dbReference type="Gene3D" id="1.20.120.350">
    <property type="entry name" value="Voltage-gated potassium channels. Chain C"/>
    <property type="match status" value="1"/>
</dbReference>
<dbReference type="OrthoDB" id="443832at2759"/>
<evidence type="ECO:0000256" key="4">
    <source>
        <dbReference type="ARBA" id="ARBA00023136"/>
    </source>
</evidence>
<feature type="non-terminal residue" evidence="7">
    <location>
        <position position="1"/>
    </location>
</feature>
<comment type="subcellular location">
    <subcellularLocation>
        <location evidence="1">Membrane</location>
        <topology evidence="1">Multi-pass membrane protein</topology>
    </subcellularLocation>
</comment>
<feature type="compositionally biased region" description="Basic and acidic residues" evidence="5">
    <location>
        <begin position="146"/>
        <end position="157"/>
    </location>
</feature>
<evidence type="ECO:0000313" key="8">
    <source>
        <dbReference type="Proteomes" id="UP000601435"/>
    </source>
</evidence>
<dbReference type="InterPro" id="IPR005821">
    <property type="entry name" value="Ion_trans_dom"/>
</dbReference>
<gene>
    <name evidence="7" type="ORF">SNEC2469_LOCUS11581</name>
</gene>
<reference evidence="7" key="1">
    <citation type="submission" date="2021-02" db="EMBL/GenBank/DDBJ databases">
        <authorList>
            <person name="Dougan E. K."/>
            <person name="Rhodes N."/>
            <person name="Thang M."/>
            <person name="Chan C."/>
        </authorList>
    </citation>
    <scope>NUCLEOTIDE SEQUENCE</scope>
</reference>
<accession>A0A812R621</accession>
<evidence type="ECO:0000256" key="5">
    <source>
        <dbReference type="SAM" id="MobiDB-lite"/>
    </source>
</evidence>
<name>A0A812R621_9DINO</name>
<sequence>VVLYDVYSVDSFAACCVARKFLGLGVHYEGVTRGSCVQHLSLDAEGLDGKAVALLGLCWKVVDILDLMHATSCLATGRVRTFRSRSSCEPLPGKNLQTEEDETLRCTDLFVSSGVLVATTRDRLREEHELQVNNLSSKIGELQKRLDTSGPSRHEDEGQTGTNSVELGLEEDKDKAEGDGMHALRSGGGGSPKLQRKQTNSQFTHLGIHTHTDGWRDAPGNFFHRYRGFVSSALFETSFASLIVFNALVMAADVQVIGIDIGADLAYAAYMPTSLTAPWARPMFEYFEWFFGIAFTVEIVMKFTAFGLDFVKDLWNWIDTFIASWPGRKLEIICLE</sequence>
<keyword evidence="2" id="KW-0812">Transmembrane</keyword>
<comment type="caution">
    <text evidence="7">The sequence shown here is derived from an EMBL/GenBank/DDBJ whole genome shotgun (WGS) entry which is preliminary data.</text>
</comment>